<accession>A0A6I4T8W6</accession>
<dbReference type="EMBL" id="WTYT01000005">
    <property type="protein sequence ID" value="MXO66571.1"/>
    <property type="molecule type" value="Genomic_DNA"/>
</dbReference>
<proteinExistence type="predicted"/>
<protein>
    <submittedName>
        <fullName evidence="1">Uncharacterized protein</fullName>
    </submittedName>
</protein>
<organism evidence="1 2">
    <name type="scientific">Altericroceibacterium endophyticum</name>
    <dbReference type="NCBI Taxonomy" id="1808508"/>
    <lineage>
        <taxon>Bacteria</taxon>
        <taxon>Pseudomonadati</taxon>
        <taxon>Pseudomonadota</taxon>
        <taxon>Alphaproteobacteria</taxon>
        <taxon>Sphingomonadales</taxon>
        <taxon>Erythrobacteraceae</taxon>
        <taxon>Altericroceibacterium</taxon>
    </lineage>
</organism>
<evidence type="ECO:0000313" key="1">
    <source>
        <dbReference type="EMBL" id="MXO66571.1"/>
    </source>
</evidence>
<sequence length="59" mass="6124">MAAIADKSLSPAWQLTIPFPPIPQQIEIAGSCPTASLQFMPQIGIAGQMIGCTTIGTIP</sequence>
<dbReference type="Proteomes" id="UP000438476">
    <property type="component" value="Unassembled WGS sequence"/>
</dbReference>
<dbReference type="AlphaFoldDB" id="A0A6I4T8W6"/>
<reference evidence="1 2" key="1">
    <citation type="submission" date="2019-12" db="EMBL/GenBank/DDBJ databases">
        <title>Genomic-based taxomic classification of the family Erythrobacteraceae.</title>
        <authorList>
            <person name="Xu L."/>
        </authorList>
    </citation>
    <scope>NUCLEOTIDE SEQUENCE [LARGE SCALE GENOMIC DNA]</scope>
    <source>
        <strain evidence="1 2">LMG 29518</strain>
    </source>
</reference>
<dbReference type="RefSeq" id="WP_160737006.1">
    <property type="nucleotide sequence ID" value="NZ_WTYT01000005.1"/>
</dbReference>
<comment type="caution">
    <text evidence="1">The sequence shown here is derived from an EMBL/GenBank/DDBJ whole genome shotgun (WGS) entry which is preliminary data.</text>
</comment>
<name>A0A6I4T8W6_9SPHN</name>
<gene>
    <name evidence="1" type="ORF">GRI91_12455</name>
</gene>
<evidence type="ECO:0000313" key="2">
    <source>
        <dbReference type="Proteomes" id="UP000438476"/>
    </source>
</evidence>
<keyword evidence="2" id="KW-1185">Reference proteome</keyword>